<reference evidence="1" key="1">
    <citation type="submission" date="2018-05" db="EMBL/GenBank/DDBJ databases">
        <authorList>
            <person name="Lanie J.A."/>
            <person name="Ng W.-L."/>
            <person name="Kazmierczak K.M."/>
            <person name="Andrzejewski T.M."/>
            <person name="Davidsen T.M."/>
            <person name="Wayne K.J."/>
            <person name="Tettelin H."/>
            <person name="Glass J.I."/>
            <person name="Rusch D."/>
            <person name="Podicherti R."/>
            <person name="Tsui H.-C.T."/>
            <person name="Winkler M.E."/>
        </authorList>
    </citation>
    <scope>NUCLEOTIDE SEQUENCE</scope>
</reference>
<accession>A0A382G834</accession>
<gene>
    <name evidence="1" type="ORF">METZ01_LOCUS224242</name>
</gene>
<feature type="non-terminal residue" evidence="1">
    <location>
        <position position="1"/>
    </location>
</feature>
<sequence length="25" mass="2802">KTAMQKVAQAFFPGMFEGGEEKKNK</sequence>
<dbReference type="AlphaFoldDB" id="A0A382G834"/>
<organism evidence="1">
    <name type="scientific">marine metagenome</name>
    <dbReference type="NCBI Taxonomy" id="408172"/>
    <lineage>
        <taxon>unclassified sequences</taxon>
        <taxon>metagenomes</taxon>
        <taxon>ecological metagenomes</taxon>
    </lineage>
</organism>
<evidence type="ECO:0000313" key="1">
    <source>
        <dbReference type="EMBL" id="SVB71388.1"/>
    </source>
</evidence>
<proteinExistence type="predicted"/>
<dbReference type="EMBL" id="UINC01054088">
    <property type="protein sequence ID" value="SVB71388.1"/>
    <property type="molecule type" value="Genomic_DNA"/>
</dbReference>
<protein>
    <submittedName>
        <fullName evidence="1">Uncharacterized protein</fullName>
    </submittedName>
</protein>
<name>A0A382G834_9ZZZZ</name>